<proteinExistence type="predicted"/>
<name>A0ABD3ZCV1_HAFAL</name>
<comment type="caution">
    <text evidence="2">The sequence shown here is derived from an EMBL/GenBank/DDBJ whole genome shotgun (WGS) entry which is preliminary data.</text>
</comment>
<keyword evidence="1" id="KW-1133">Transmembrane helix</keyword>
<evidence type="ECO:0000313" key="2">
    <source>
        <dbReference type="EMBL" id="KFC86392.1"/>
    </source>
</evidence>
<evidence type="ECO:0000256" key="1">
    <source>
        <dbReference type="SAM" id="Phobius"/>
    </source>
</evidence>
<feature type="transmembrane region" description="Helical" evidence="1">
    <location>
        <begin position="157"/>
        <end position="177"/>
    </location>
</feature>
<keyword evidence="1" id="KW-0472">Membrane</keyword>
<feature type="transmembrane region" description="Helical" evidence="1">
    <location>
        <begin position="39"/>
        <end position="60"/>
    </location>
</feature>
<keyword evidence="1" id="KW-0812">Transmembrane</keyword>
<gene>
    <name evidence="2" type="ORF">GHAL_3455</name>
</gene>
<dbReference type="RefSeq" id="WP_043494128.1">
    <property type="nucleotide sequence ID" value="NZ_JMPK01000056.1"/>
</dbReference>
<evidence type="ECO:0000313" key="3">
    <source>
        <dbReference type="Proteomes" id="UP000028605"/>
    </source>
</evidence>
<sequence>MSSDNKDVGMGMLAAHAIEIEETNSIPRVPKYINRATKCGCWVSIFYAAITTIFVIVGIMSKGFTWRFLPHETTVILLTYGGYKRSRACVILLLIYFLLNQAMMLQSVPFYNCYAINISLIALVFLFSYGIAGTIAFHQWKKRKNTTVKQLKVTTALCVLLSFSLYCGTFITCELLAKKVARNTLIEFDKYIAKNKSENRYPVKINNDVTLRDVYRDDSKITYEYVMNINKESFTRVKLYSYGLSAFKRVCALPIFSATDIKVEYLLILDTEWISMVYDKRDCR</sequence>
<dbReference type="AlphaFoldDB" id="A0ABD3ZCV1"/>
<dbReference type="EMBL" id="JMPK01000056">
    <property type="protein sequence ID" value="KFC86392.1"/>
    <property type="molecule type" value="Genomic_DNA"/>
</dbReference>
<feature type="transmembrane region" description="Helical" evidence="1">
    <location>
        <begin position="114"/>
        <end position="137"/>
    </location>
</feature>
<feature type="transmembrane region" description="Helical" evidence="1">
    <location>
        <begin position="90"/>
        <end position="108"/>
    </location>
</feature>
<dbReference type="Proteomes" id="UP000028605">
    <property type="component" value="Unassembled WGS sequence"/>
</dbReference>
<protein>
    <submittedName>
        <fullName evidence="2">Uncharacterized protein</fullName>
    </submittedName>
</protein>
<reference evidence="3" key="1">
    <citation type="submission" date="2014-05" db="EMBL/GenBank/DDBJ databases">
        <title>ATOL: Assembling a taxonomically balanced genome-scale reconstruction of the evolutionary history of the Enterobacteriaceae.</title>
        <authorList>
            <person name="Plunkett G. III"/>
            <person name="Neeno-Eckwall E.C."/>
            <person name="Glasner J.D."/>
            <person name="Perna N.T."/>
        </authorList>
    </citation>
    <scope>NUCLEOTIDE SEQUENCE [LARGE SCALE GENOMIC DNA]</scope>
    <source>
        <strain evidence="3">ATCC 13337</strain>
    </source>
</reference>
<organism evidence="2 3">
    <name type="scientific">Hafnia alvei ATCC 13337</name>
    <dbReference type="NCBI Taxonomy" id="910996"/>
    <lineage>
        <taxon>Bacteria</taxon>
        <taxon>Pseudomonadati</taxon>
        <taxon>Pseudomonadota</taxon>
        <taxon>Gammaproteobacteria</taxon>
        <taxon>Enterobacterales</taxon>
        <taxon>Hafniaceae</taxon>
        <taxon>Hafnia</taxon>
    </lineage>
</organism>
<accession>A0ABD3ZCV1</accession>